<reference evidence="1" key="1">
    <citation type="submission" date="2021-12" db="EMBL/GenBank/DDBJ databases">
        <authorList>
            <person name="King R."/>
        </authorList>
    </citation>
    <scope>NUCLEOTIDE SEQUENCE</scope>
</reference>
<name>A0A9P0ARM2_BRAAE</name>
<accession>A0A9P0ARM2</accession>
<gene>
    <name evidence="1" type="ORF">MELIAE_LOCUS718</name>
</gene>
<protein>
    <submittedName>
        <fullName evidence="1">Uncharacterized protein</fullName>
    </submittedName>
</protein>
<dbReference type="Proteomes" id="UP001154078">
    <property type="component" value="Chromosome 1"/>
</dbReference>
<evidence type="ECO:0000313" key="2">
    <source>
        <dbReference type="Proteomes" id="UP001154078"/>
    </source>
</evidence>
<dbReference type="OrthoDB" id="6783471at2759"/>
<dbReference type="AlphaFoldDB" id="A0A9P0ARM2"/>
<proteinExistence type="predicted"/>
<organism evidence="1 2">
    <name type="scientific">Brassicogethes aeneus</name>
    <name type="common">Rape pollen beetle</name>
    <name type="synonym">Meligethes aeneus</name>
    <dbReference type="NCBI Taxonomy" id="1431903"/>
    <lineage>
        <taxon>Eukaryota</taxon>
        <taxon>Metazoa</taxon>
        <taxon>Ecdysozoa</taxon>
        <taxon>Arthropoda</taxon>
        <taxon>Hexapoda</taxon>
        <taxon>Insecta</taxon>
        <taxon>Pterygota</taxon>
        <taxon>Neoptera</taxon>
        <taxon>Endopterygota</taxon>
        <taxon>Coleoptera</taxon>
        <taxon>Polyphaga</taxon>
        <taxon>Cucujiformia</taxon>
        <taxon>Nitidulidae</taxon>
        <taxon>Meligethinae</taxon>
        <taxon>Brassicogethes</taxon>
    </lineage>
</organism>
<evidence type="ECO:0000313" key="1">
    <source>
        <dbReference type="EMBL" id="CAH0546590.1"/>
    </source>
</evidence>
<keyword evidence="2" id="KW-1185">Reference proteome</keyword>
<dbReference type="EMBL" id="OV121132">
    <property type="protein sequence ID" value="CAH0546590.1"/>
    <property type="molecule type" value="Genomic_DNA"/>
</dbReference>
<sequence>MSNKEITNFSEEFQILFRLFNEFYAASSTSEIQEVYEKDGETNIKEKLTVISMNKQTTVTPNEYNLNEIKNDSPEEDNTASYSADEIMNMPVILLAENDNLPHTNETTSSEINLDNSNIENYLLWQKTPERSGKRQTDRLPFVITSSAFKKVCEEKMGKNTEKDKEKARKLATRIEKKKLKEEKIKNKKCPNNRIKTKKSNNRKCTATEADKIKKDSKQIISKILLESNEIGKVKKRAEDNVHAGCCMGCSSARKDLDKTGDVNIKFLDGRCDPF</sequence>